<reference evidence="1" key="1">
    <citation type="submission" date="2020-10" db="EMBL/GenBank/DDBJ databases">
        <authorList>
            <person name="Gilroy R."/>
        </authorList>
    </citation>
    <scope>NUCLEOTIDE SEQUENCE</scope>
    <source>
        <strain evidence="1">1370</strain>
    </source>
</reference>
<gene>
    <name evidence="1" type="ORF">IAD28_03805</name>
</gene>
<comment type="caution">
    <text evidence="1">The sequence shown here is derived from an EMBL/GenBank/DDBJ whole genome shotgun (WGS) entry which is preliminary data.</text>
</comment>
<dbReference type="Proteomes" id="UP000823960">
    <property type="component" value="Unassembled WGS sequence"/>
</dbReference>
<name>A0A9D1NQ31_9FIRM</name>
<sequence>MKRTDKKSKDEVVRIYRPRREIEPEYMTNVIVDNITTPEGRVYNRSEENVILSKKEVDSNHK</sequence>
<organism evidence="1 2">
    <name type="scientific">Candidatus Faeciplasma avium</name>
    <dbReference type="NCBI Taxonomy" id="2840798"/>
    <lineage>
        <taxon>Bacteria</taxon>
        <taxon>Bacillati</taxon>
        <taxon>Bacillota</taxon>
        <taxon>Clostridia</taxon>
        <taxon>Eubacteriales</taxon>
        <taxon>Oscillospiraceae</taxon>
        <taxon>Oscillospiraceae incertae sedis</taxon>
        <taxon>Candidatus Faeciplasma</taxon>
    </lineage>
</organism>
<dbReference type="EMBL" id="DVOL01000047">
    <property type="protein sequence ID" value="HIV10804.1"/>
    <property type="molecule type" value="Genomic_DNA"/>
</dbReference>
<protein>
    <submittedName>
        <fullName evidence="1">Uncharacterized protein</fullName>
    </submittedName>
</protein>
<proteinExistence type="predicted"/>
<dbReference type="AlphaFoldDB" id="A0A9D1NQ31"/>
<reference evidence="1" key="2">
    <citation type="journal article" date="2021" name="PeerJ">
        <title>Extensive microbial diversity within the chicken gut microbiome revealed by metagenomics and culture.</title>
        <authorList>
            <person name="Gilroy R."/>
            <person name="Ravi A."/>
            <person name="Getino M."/>
            <person name="Pursley I."/>
            <person name="Horton D.L."/>
            <person name="Alikhan N.F."/>
            <person name="Baker D."/>
            <person name="Gharbi K."/>
            <person name="Hall N."/>
            <person name="Watson M."/>
            <person name="Adriaenssens E.M."/>
            <person name="Foster-Nyarko E."/>
            <person name="Jarju S."/>
            <person name="Secka A."/>
            <person name="Antonio M."/>
            <person name="Oren A."/>
            <person name="Chaudhuri R.R."/>
            <person name="La Ragione R."/>
            <person name="Hildebrand F."/>
            <person name="Pallen M.J."/>
        </authorList>
    </citation>
    <scope>NUCLEOTIDE SEQUENCE</scope>
    <source>
        <strain evidence="1">1370</strain>
    </source>
</reference>
<evidence type="ECO:0000313" key="1">
    <source>
        <dbReference type="EMBL" id="HIV10804.1"/>
    </source>
</evidence>
<accession>A0A9D1NQ31</accession>
<evidence type="ECO:0000313" key="2">
    <source>
        <dbReference type="Proteomes" id="UP000823960"/>
    </source>
</evidence>